<dbReference type="HOGENOM" id="CLU_2101376_0_0_1"/>
<name>F6H5N2_VITVI</name>
<organism evidence="1 2">
    <name type="scientific">Vitis vinifera</name>
    <name type="common">Grape</name>
    <dbReference type="NCBI Taxonomy" id="29760"/>
    <lineage>
        <taxon>Eukaryota</taxon>
        <taxon>Viridiplantae</taxon>
        <taxon>Streptophyta</taxon>
        <taxon>Embryophyta</taxon>
        <taxon>Tracheophyta</taxon>
        <taxon>Spermatophyta</taxon>
        <taxon>Magnoliopsida</taxon>
        <taxon>eudicotyledons</taxon>
        <taxon>Gunneridae</taxon>
        <taxon>Pentapetalae</taxon>
        <taxon>rosids</taxon>
        <taxon>Vitales</taxon>
        <taxon>Vitaceae</taxon>
        <taxon>Viteae</taxon>
        <taxon>Vitis</taxon>
    </lineage>
</organism>
<dbReference type="Proteomes" id="UP000009183">
    <property type="component" value="Chromosome 14"/>
</dbReference>
<accession>F6H5N2</accession>
<sequence>MSPSDALGAPYHLQNFALSCLLDKSQGHTWETICLFNQIPALSSFSVTSSSSPLSLSRLFLEKSKYSINKVSGQDGWRLELKQIFSSKSQLDKEDGEDLLHWSWVCWRAHHGSHCT</sequence>
<dbReference type="EMBL" id="FN595239">
    <property type="protein sequence ID" value="CCB47600.1"/>
    <property type="molecule type" value="Genomic_DNA"/>
</dbReference>
<reference evidence="2" key="1">
    <citation type="journal article" date="2007" name="Nature">
        <title>The grapevine genome sequence suggests ancestral hexaploidization in major angiosperm phyla.</title>
        <authorList>
            <consortium name="The French-Italian Public Consortium for Grapevine Genome Characterization."/>
            <person name="Jaillon O."/>
            <person name="Aury J.-M."/>
            <person name="Noel B."/>
            <person name="Policriti A."/>
            <person name="Clepet C."/>
            <person name="Casagrande A."/>
            <person name="Choisne N."/>
            <person name="Aubourg S."/>
            <person name="Vitulo N."/>
            <person name="Jubin C."/>
            <person name="Vezzi A."/>
            <person name="Legeai F."/>
            <person name="Hugueney P."/>
            <person name="Dasilva C."/>
            <person name="Horner D."/>
            <person name="Mica E."/>
            <person name="Jublot D."/>
            <person name="Poulain J."/>
            <person name="Bruyere C."/>
            <person name="Billault A."/>
            <person name="Segurens B."/>
            <person name="Gouyvenoux M."/>
            <person name="Ugarte E."/>
            <person name="Cattonaro F."/>
            <person name="Anthouard V."/>
            <person name="Vico V."/>
            <person name="Del Fabbro C."/>
            <person name="Alaux M."/>
            <person name="Di Gaspero G."/>
            <person name="Dumas V."/>
            <person name="Felice N."/>
            <person name="Paillard S."/>
            <person name="Juman I."/>
            <person name="Moroldo M."/>
            <person name="Scalabrin S."/>
            <person name="Canaguier A."/>
            <person name="Le Clainche I."/>
            <person name="Malacrida G."/>
            <person name="Durand E."/>
            <person name="Pesole G."/>
            <person name="Laucou V."/>
            <person name="Chatelet P."/>
            <person name="Merdinoglu D."/>
            <person name="Delledonne M."/>
            <person name="Pezzotti M."/>
            <person name="Lecharny A."/>
            <person name="Scarpelli C."/>
            <person name="Artiguenave F."/>
            <person name="Pe M.E."/>
            <person name="Valle G."/>
            <person name="Morgante M."/>
            <person name="Caboche M."/>
            <person name="Adam-Blondon A.-F."/>
            <person name="Weissenbach J."/>
            <person name="Quetier F."/>
            <person name="Wincker P."/>
        </authorList>
    </citation>
    <scope>NUCLEOTIDE SEQUENCE [LARGE SCALE GENOMIC DNA]</scope>
    <source>
        <strain evidence="2">cv. Pinot noir / PN40024</strain>
    </source>
</reference>
<evidence type="ECO:0000313" key="1">
    <source>
        <dbReference type="EMBL" id="CCB47600.1"/>
    </source>
</evidence>
<evidence type="ECO:0000313" key="2">
    <source>
        <dbReference type="Proteomes" id="UP000009183"/>
    </source>
</evidence>
<keyword evidence="2" id="KW-1185">Reference proteome</keyword>
<dbReference type="AlphaFoldDB" id="F6H5N2"/>
<dbReference type="InParanoid" id="F6H5N2"/>
<dbReference type="PaxDb" id="29760-VIT_14s0108g01620.t01"/>
<proteinExistence type="predicted"/>
<gene>
    <name evidence="1" type="ordered locus">VIT_14s0108g01620</name>
</gene>
<protein>
    <submittedName>
        <fullName evidence="1">Uncharacterized protein</fullName>
    </submittedName>
</protein>